<evidence type="ECO:0000313" key="1">
    <source>
        <dbReference type="EMBL" id="KAJ8634784.1"/>
    </source>
</evidence>
<organism evidence="1 2">
    <name type="scientific">Persea americana</name>
    <name type="common">Avocado</name>
    <dbReference type="NCBI Taxonomy" id="3435"/>
    <lineage>
        <taxon>Eukaryota</taxon>
        <taxon>Viridiplantae</taxon>
        <taxon>Streptophyta</taxon>
        <taxon>Embryophyta</taxon>
        <taxon>Tracheophyta</taxon>
        <taxon>Spermatophyta</taxon>
        <taxon>Magnoliopsida</taxon>
        <taxon>Magnoliidae</taxon>
        <taxon>Laurales</taxon>
        <taxon>Lauraceae</taxon>
        <taxon>Persea</taxon>
    </lineage>
</organism>
<comment type="caution">
    <text evidence="1">The sequence shown here is derived from an EMBL/GenBank/DDBJ whole genome shotgun (WGS) entry which is preliminary data.</text>
</comment>
<keyword evidence="2" id="KW-1185">Reference proteome</keyword>
<dbReference type="EMBL" id="CM056811">
    <property type="protein sequence ID" value="KAJ8634784.1"/>
    <property type="molecule type" value="Genomic_DNA"/>
</dbReference>
<dbReference type="Proteomes" id="UP001234297">
    <property type="component" value="Chromosome 3"/>
</dbReference>
<protein>
    <submittedName>
        <fullName evidence="1">Uncharacterized protein</fullName>
    </submittedName>
</protein>
<proteinExistence type="predicted"/>
<reference evidence="1 2" key="1">
    <citation type="journal article" date="2022" name="Hortic Res">
        <title>A haplotype resolved chromosomal level avocado genome allows analysis of novel avocado genes.</title>
        <authorList>
            <person name="Nath O."/>
            <person name="Fletcher S.J."/>
            <person name="Hayward A."/>
            <person name="Shaw L.M."/>
            <person name="Masouleh A.K."/>
            <person name="Furtado A."/>
            <person name="Henry R.J."/>
            <person name="Mitter N."/>
        </authorList>
    </citation>
    <scope>NUCLEOTIDE SEQUENCE [LARGE SCALE GENOMIC DNA]</scope>
    <source>
        <strain evidence="2">cv. Hass</strain>
    </source>
</reference>
<accession>A0ACC2LP05</accession>
<evidence type="ECO:0000313" key="2">
    <source>
        <dbReference type="Proteomes" id="UP001234297"/>
    </source>
</evidence>
<gene>
    <name evidence="1" type="ORF">MRB53_009051</name>
</gene>
<name>A0ACC2LP05_PERAE</name>
<sequence length="99" mass="11227">MEWKEKREKYYTNGAPYPSPPCRWPSPPSDTSLSTPRPSLRPALPLSRRQRPVHRAMIASVNPSREGDGVDIQMMVDIAILNPDGLCFDDFSKSVTKKR</sequence>